<gene>
    <name evidence="1" type="ORF">TNCT_256341</name>
</gene>
<protein>
    <submittedName>
        <fullName evidence="1">Uncharacterized protein</fullName>
    </submittedName>
</protein>
<organism evidence="1 2">
    <name type="scientific">Trichonephila clavata</name>
    <name type="common">Joro spider</name>
    <name type="synonym">Nephila clavata</name>
    <dbReference type="NCBI Taxonomy" id="2740835"/>
    <lineage>
        <taxon>Eukaryota</taxon>
        <taxon>Metazoa</taxon>
        <taxon>Ecdysozoa</taxon>
        <taxon>Arthropoda</taxon>
        <taxon>Chelicerata</taxon>
        <taxon>Arachnida</taxon>
        <taxon>Araneae</taxon>
        <taxon>Araneomorphae</taxon>
        <taxon>Entelegynae</taxon>
        <taxon>Araneoidea</taxon>
        <taxon>Nephilidae</taxon>
        <taxon>Trichonephila</taxon>
    </lineage>
</organism>
<evidence type="ECO:0000313" key="1">
    <source>
        <dbReference type="EMBL" id="GFR12063.1"/>
    </source>
</evidence>
<name>A0A8X6GWY3_TRICU</name>
<keyword evidence="2" id="KW-1185">Reference proteome</keyword>
<evidence type="ECO:0000313" key="2">
    <source>
        <dbReference type="Proteomes" id="UP000887116"/>
    </source>
</evidence>
<comment type="caution">
    <text evidence="1">The sequence shown here is derived from an EMBL/GenBank/DDBJ whole genome shotgun (WGS) entry which is preliminary data.</text>
</comment>
<accession>A0A8X6GWY3</accession>
<sequence>MWNLNYSDPEDIPEFQDEMCHNMIEYDDDQSLEQDEMSETEADRDCSGVTRQRKYISGSYSRVGAIIAC</sequence>
<dbReference type="EMBL" id="BMAO01006863">
    <property type="protein sequence ID" value="GFR12063.1"/>
    <property type="molecule type" value="Genomic_DNA"/>
</dbReference>
<reference evidence="1" key="1">
    <citation type="submission" date="2020-07" db="EMBL/GenBank/DDBJ databases">
        <title>Multicomponent nature underlies the extraordinary mechanical properties of spider dragline silk.</title>
        <authorList>
            <person name="Kono N."/>
            <person name="Nakamura H."/>
            <person name="Mori M."/>
            <person name="Yoshida Y."/>
            <person name="Ohtoshi R."/>
            <person name="Malay A.D."/>
            <person name="Moran D.A.P."/>
            <person name="Tomita M."/>
            <person name="Numata K."/>
            <person name="Arakawa K."/>
        </authorList>
    </citation>
    <scope>NUCLEOTIDE SEQUENCE</scope>
</reference>
<dbReference type="Proteomes" id="UP000887116">
    <property type="component" value="Unassembled WGS sequence"/>
</dbReference>
<dbReference type="AlphaFoldDB" id="A0A8X6GWY3"/>
<proteinExistence type="predicted"/>
<dbReference type="OrthoDB" id="10399093at2759"/>